<evidence type="ECO:0000259" key="2">
    <source>
        <dbReference type="PROSITE" id="PS51372"/>
    </source>
</evidence>
<dbReference type="Pfam" id="PF03123">
    <property type="entry name" value="CAT_RBD"/>
    <property type="match status" value="1"/>
</dbReference>
<dbReference type="PANTHER" id="PTHR30185:SF15">
    <property type="entry name" value="CRYPTIC BETA-GLUCOSIDE BGL OPERON ANTITERMINATOR"/>
    <property type="match status" value="1"/>
</dbReference>
<dbReference type="InterPro" id="IPR050661">
    <property type="entry name" value="BglG_antiterminators"/>
</dbReference>
<dbReference type="InterPro" id="IPR004341">
    <property type="entry name" value="CAT_RNA-bd_dom"/>
</dbReference>
<reference evidence="3 4" key="1">
    <citation type="submission" date="2021-01" db="EMBL/GenBank/DDBJ databases">
        <title>Genomic Encyclopedia of Type Strains, Phase IV (KMG-IV): sequencing the most valuable type-strain genomes for metagenomic binning, comparative biology and taxonomic classification.</title>
        <authorList>
            <person name="Goeker M."/>
        </authorList>
    </citation>
    <scope>NUCLEOTIDE SEQUENCE [LARGE SCALE GENOMIC DNA]</scope>
    <source>
        <strain evidence="3 4">DSM 104297</strain>
    </source>
</reference>
<evidence type="ECO:0000256" key="1">
    <source>
        <dbReference type="ARBA" id="ARBA00022737"/>
    </source>
</evidence>
<keyword evidence="4" id="KW-1185">Reference proteome</keyword>
<protein>
    <submittedName>
        <fullName evidence="3">Beta-glucoside operon transcriptional antiterminator</fullName>
    </submittedName>
</protein>
<dbReference type="SUPFAM" id="SSF50151">
    <property type="entry name" value="SacY-like RNA-binding domain"/>
    <property type="match status" value="1"/>
</dbReference>
<dbReference type="Gene3D" id="2.30.24.10">
    <property type="entry name" value="CAT RNA-binding domain"/>
    <property type="match status" value="1"/>
</dbReference>
<dbReference type="PROSITE" id="PS51372">
    <property type="entry name" value="PRD_2"/>
    <property type="match status" value="2"/>
</dbReference>
<dbReference type="InterPro" id="IPR036634">
    <property type="entry name" value="PRD_sf"/>
</dbReference>
<dbReference type="PANTHER" id="PTHR30185">
    <property type="entry name" value="CRYPTIC BETA-GLUCOSIDE BGL OPERON ANTITERMINATOR"/>
    <property type="match status" value="1"/>
</dbReference>
<organism evidence="3 4">
    <name type="scientific">Priestia iocasae</name>
    <dbReference type="NCBI Taxonomy" id="2291674"/>
    <lineage>
        <taxon>Bacteria</taxon>
        <taxon>Bacillati</taxon>
        <taxon>Bacillota</taxon>
        <taxon>Bacilli</taxon>
        <taxon>Bacillales</taxon>
        <taxon>Bacillaceae</taxon>
        <taxon>Priestia</taxon>
    </lineage>
</organism>
<feature type="domain" description="PRD" evidence="2">
    <location>
        <begin position="62"/>
        <end position="167"/>
    </location>
</feature>
<dbReference type="InterPro" id="IPR011608">
    <property type="entry name" value="PRD"/>
</dbReference>
<accession>A0ABS2QV44</accession>
<evidence type="ECO:0000313" key="3">
    <source>
        <dbReference type="EMBL" id="MBM7703148.1"/>
    </source>
</evidence>
<keyword evidence="1" id="KW-0677">Repeat</keyword>
<feature type="domain" description="PRD" evidence="2">
    <location>
        <begin position="168"/>
        <end position="275"/>
    </location>
</feature>
<name>A0ABS2QV44_9BACI</name>
<dbReference type="SUPFAM" id="SSF63520">
    <property type="entry name" value="PTS-regulatory domain, PRD"/>
    <property type="match status" value="2"/>
</dbReference>
<evidence type="ECO:0000313" key="4">
    <source>
        <dbReference type="Proteomes" id="UP000809829"/>
    </source>
</evidence>
<dbReference type="RefSeq" id="WP_205186692.1">
    <property type="nucleotide sequence ID" value="NZ_JAFBFC010000003.1"/>
</dbReference>
<dbReference type="EMBL" id="JAFBFC010000003">
    <property type="protein sequence ID" value="MBM7703148.1"/>
    <property type="molecule type" value="Genomic_DNA"/>
</dbReference>
<sequence>MKILKVLNNNAAVIKEGSIEKIAMGPGIAFQKKKNDPINMGKVEKLFVMKEENEKFQEILRNLPEEHIEVAEDIISYAEKELEVTLSEHIHIALTDHVSFAIERLRRGISIQNKLLNEIKALYRPEYEIGLWAVEHVRKQLDVDMPIDEAGYIALHIHTAKLETSSMQQAMMHATIINEMITIIEQELNVKMDEDSISYQRLLTHLRFALNRVEQKEPFHSMDEDMLAILKTKYEQSFQCAEKVRQFLKEEYDITFPESEIGYITLHVHRIKDRI</sequence>
<dbReference type="InterPro" id="IPR036650">
    <property type="entry name" value="CAT_RNA-bd_dom_sf"/>
</dbReference>
<gene>
    <name evidence="3" type="ORF">JOC83_001995</name>
</gene>
<comment type="caution">
    <text evidence="3">The sequence shown here is derived from an EMBL/GenBank/DDBJ whole genome shotgun (WGS) entry which is preliminary data.</text>
</comment>
<dbReference type="Proteomes" id="UP000809829">
    <property type="component" value="Unassembled WGS sequence"/>
</dbReference>
<dbReference type="SMART" id="SM01061">
    <property type="entry name" value="CAT_RBD"/>
    <property type="match status" value="1"/>
</dbReference>
<dbReference type="Gene3D" id="1.10.1790.10">
    <property type="entry name" value="PRD domain"/>
    <property type="match status" value="2"/>
</dbReference>
<dbReference type="Pfam" id="PF00874">
    <property type="entry name" value="PRD"/>
    <property type="match status" value="2"/>
</dbReference>
<proteinExistence type="predicted"/>